<dbReference type="GO" id="GO:0005524">
    <property type="term" value="F:ATP binding"/>
    <property type="evidence" value="ECO:0007669"/>
    <property type="project" value="InterPro"/>
</dbReference>
<accession>A0A9Q0RSI9</accession>
<dbReference type="OMA" id="INGVMPF"/>
<dbReference type="Proteomes" id="UP001142055">
    <property type="component" value="Chromosome 1"/>
</dbReference>
<dbReference type="GO" id="GO:0004672">
    <property type="term" value="F:protein kinase activity"/>
    <property type="evidence" value="ECO:0007669"/>
    <property type="project" value="InterPro"/>
</dbReference>
<proteinExistence type="inferred from homology"/>
<keyword evidence="4" id="KW-1185">Reference proteome</keyword>
<protein>
    <recommendedName>
        <fullName evidence="2">Protein kinase domain-containing protein</fullName>
    </recommendedName>
</protein>
<evidence type="ECO:0000313" key="3">
    <source>
        <dbReference type="EMBL" id="KAJ6224889.1"/>
    </source>
</evidence>
<dbReference type="Pfam" id="PF00069">
    <property type="entry name" value="Pkinase"/>
    <property type="match status" value="1"/>
</dbReference>
<dbReference type="AlphaFoldDB" id="A0A9Q0RSI9"/>
<evidence type="ECO:0000313" key="4">
    <source>
        <dbReference type="Proteomes" id="UP001142055"/>
    </source>
</evidence>
<comment type="similarity">
    <text evidence="1">Belongs to the protein kinase superfamily. STE Ser/Thr protein kinase family. STE20 subfamily.</text>
</comment>
<gene>
    <name evidence="3" type="ORF">RDWZM_003434</name>
</gene>
<dbReference type="Gene3D" id="3.30.200.20">
    <property type="entry name" value="Phosphorylase Kinase, domain 1"/>
    <property type="match status" value="1"/>
</dbReference>
<dbReference type="PANTHER" id="PTHR48014:SF21">
    <property type="entry name" value="SERINE_THREONINE-PROTEIN KINASE FRAY2"/>
    <property type="match status" value="1"/>
</dbReference>
<dbReference type="OrthoDB" id="840771at2759"/>
<dbReference type="InterPro" id="IPR011009">
    <property type="entry name" value="Kinase-like_dom_sf"/>
</dbReference>
<dbReference type="EMBL" id="JAPWDV010000001">
    <property type="protein sequence ID" value="KAJ6224889.1"/>
    <property type="molecule type" value="Genomic_DNA"/>
</dbReference>
<reference evidence="3" key="1">
    <citation type="submission" date="2022-12" db="EMBL/GenBank/DDBJ databases">
        <title>Genome assemblies of Blomia tropicalis.</title>
        <authorList>
            <person name="Cui Y."/>
        </authorList>
    </citation>
    <scope>NUCLEOTIDE SEQUENCE</scope>
    <source>
        <tissue evidence="3">Adult mites</tissue>
    </source>
</reference>
<feature type="domain" description="Protein kinase" evidence="2">
    <location>
        <begin position="42"/>
        <end position="336"/>
    </location>
</feature>
<dbReference type="GO" id="GO:1902554">
    <property type="term" value="C:serine/threonine protein kinase complex"/>
    <property type="evidence" value="ECO:0007669"/>
    <property type="project" value="TreeGrafter"/>
</dbReference>
<name>A0A9Q0RSI9_BLOTA</name>
<dbReference type="InterPro" id="IPR000719">
    <property type="entry name" value="Prot_kinase_dom"/>
</dbReference>
<dbReference type="SUPFAM" id="SSF56112">
    <property type="entry name" value="Protein kinase-like (PK-like)"/>
    <property type="match status" value="1"/>
</dbReference>
<sequence>MVISLRRHRPIFSCSDELIRFHEHEYRWSRTVHPSTLKPSAFKFKSTIQKPSKSANLNTQIFQANHSPSNHSVVIKLVDLESEKLLEYVSYEINTIRQLRHPNLLPLLCSFVVENHLWNVITSAQYGSTNLWSKPNGIPELAIAFIIRDVLLALDYLHKRGIIHRAVCGSHILINSKGNCMLTGLKYSTSVLKDGRWHSTIHEYPKNSIKIANHLAPEILEQNLLGYNSKSDIYSLGIVCCELANGCVPYEDIALTEMLLDKLTGNFPRPLDSTCDEIRNFPTDIEDLSPEVREKYETYRNRTFSQSFHKFTNENCLTFDSYSRPTASTLLSHSFIKQIKKSNTNLLELLQVNSTKQNNMDTKQNESIDETAIDLGRKLVLEDNGDDDDIQWMF</sequence>
<dbReference type="PANTHER" id="PTHR48014">
    <property type="entry name" value="SERINE/THREONINE-PROTEIN KINASE FRAY2"/>
    <property type="match status" value="1"/>
</dbReference>
<dbReference type="InterPro" id="IPR047173">
    <property type="entry name" value="STRAD_A/B-like"/>
</dbReference>
<dbReference type="PROSITE" id="PS50011">
    <property type="entry name" value="PROTEIN_KINASE_DOM"/>
    <property type="match status" value="1"/>
</dbReference>
<evidence type="ECO:0000259" key="2">
    <source>
        <dbReference type="PROSITE" id="PS50011"/>
    </source>
</evidence>
<dbReference type="GO" id="GO:0006611">
    <property type="term" value="P:protein export from nucleus"/>
    <property type="evidence" value="ECO:0007669"/>
    <property type="project" value="TreeGrafter"/>
</dbReference>
<organism evidence="3 4">
    <name type="scientific">Blomia tropicalis</name>
    <name type="common">Mite</name>
    <dbReference type="NCBI Taxonomy" id="40697"/>
    <lineage>
        <taxon>Eukaryota</taxon>
        <taxon>Metazoa</taxon>
        <taxon>Ecdysozoa</taxon>
        <taxon>Arthropoda</taxon>
        <taxon>Chelicerata</taxon>
        <taxon>Arachnida</taxon>
        <taxon>Acari</taxon>
        <taxon>Acariformes</taxon>
        <taxon>Sarcoptiformes</taxon>
        <taxon>Astigmata</taxon>
        <taxon>Glycyphagoidea</taxon>
        <taxon>Echimyopodidae</taxon>
        <taxon>Blomia</taxon>
    </lineage>
</organism>
<evidence type="ECO:0000256" key="1">
    <source>
        <dbReference type="ARBA" id="ARBA00008874"/>
    </source>
</evidence>
<dbReference type="GO" id="GO:0043539">
    <property type="term" value="F:protein serine/threonine kinase activator activity"/>
    <property type="evidence" value="ECO:0007669"/>
    <property type="project" value="InterPro"/>
</dbReference>
<comment type="caution">
    <text evidence="3">The sequence shown here is derived from an EMBL/GenBank/DDBJ whole genome shotgun (WGS) entry which is preliminary data.</text>
</comment>
<dbReference type="Gene3D" id="1.10.510.10">
    <property type="entry name" value="Transferase(Phosphotransferase) domain 1"/>
    <property type="match status" value="1"/>
</dbReference>